<dbReference type="Proteomes" id="UP000238325">
    <property type="component" value="Unassembled WGS sequence"/>
</dbReference>
<evidence type="ECO:0000313" key="4">
    <source>
        <dbReference type="Proteomes" id="UP000238534"/>
    </source>
</evidence>
<organism evidence="1 4">
    <name type="scientific">Chryseobacterium culicis</name>
    <dbReference type="NCBI Taxonomy" id="680127"/>
    <lineage>
        <taxon>Bacteria</taxon>
        <taxon>Pseudomonadati</taxon>
        <taxon>Bacteroidota</taxon>
        <taxon>Flavobacteriia</taxon>
        <taxon>Flavobacteriales</taxon>
        <taxon>Weeksellaceae</taxon>
        <taxon>Chryseobacterium group</taxon>
        <taxon>Chryseobacterium</taxon>
    </lineage>
</organism>
<keyword evidence="3" id="KW-1185">Reference proteome</keyword>
<comment type="caution">
    <text evidence="1">The sequence shown here is derived from an EMBL/GenBank/DDBJ whole genome shotgun (WGS) entry which is preliminary data.</text>
</comment>
<dbReference type="Proteomes" id="UP000238534">
    <property type="component" value="Unassembled WGS sequence"/>
</dbReference>
<dbReference type="EMBL" id="PCPH01000003">
    <property type="protein sequence ID" value="PRB89793.1"/>
    <property type="molecule type" value="Genomic_DNA"/>
</dbReference>
<dbReference type="EMBL" id="PCPP01000002">
    <property type="protein sequence ID" value="PRB83551.1"/>
    <property type="molecule type" value="Genomic_DNA"/>
</dbReference>
<proteinExistence type="predicted"/>
<dbReference type="AlphaFoldDB" id="A0A2S9CSS4"/>
<evidence type="ECO:0000313" key="2">
    <source>
        <dbReference type="EMBL" id="PRB89793.1"/>
    </source>
</evidence>
<gene>
    <name evidence="1" type="ORF">CQ022_15705</name>
    <name evidence="2" type="ORF">CQ033_14600</name>
</gene>
<name>A0A2S9CSS4_CHRCI</name>
<evidence type="ECO:0000313" key="3">
    <source>
        <dbReference type="Proteomes" id="UP000238325"/>
    </source>
</evidence>
<evidence type="ECO:0000313" key="1">
    <source>
        <dbReference type="EMBL" id="PRB83551.1"/>
    </source>
</evidence>
<protein>
    <submittedName>
        <fullName evidence="1">Uncharacterized protein</fullName>
    </submittedName>
</protein>
<reference evidence="3 4" key="1">
    <citation type="submission" date="2017-09" db="EMBL/GenBank/DDBJ databases">
        <title>Genomic, metabolic, and phenotypic characteristics of bacterial isolates from the natural microbiome of the model nematode Caenorhabditis elegans.</title>
        <authorList>
            <person name="Zimmermann J."/>
            <person name="Obeng N."/>
            <person name="Yang W."/>
            <person name="Obeng O."/>
            <person name="Kissoyan K."/>
            <person name="Pees B."/>
            <person name="Dirksen P."/>
            <person name="Hoppner M."/>
            <person name="Franke A."/>
            <person name="Rosenstiel P."/>
            <person name="Leippe M."/>
            <person name="Dierking K."/>
            <person name="Kaleta C."/>
            <person name="Schulenburg H."/>
        </authorList>
    </citation>
    <scope>NUCLEOTIDE SEQUENCE [LARGE SCALE GENOMIC DNA]</scope>
    <source>
        <strain evidence="1 4">MYb25</strain>
        <strain evidence="2 3">MYb44</strain>
    </source>
</reference>
<accession>A0A2S9CSS4</accession>
<sequence>MTIYNETNSDIFIIDKFHFDNTDYSKPFDIFSYGYDSSNTKEITPYLKPEYVTMYTNKTLFFPLGDYDNNKVYKTLIFYFIKRENLRKTKQEILTNKLYDSIDISLSKFHKEGNDNHMHIKENKVEFKNY</sequence>